<dbReference type="InterPro" id="IPR025834">
    <property type="entry name" value="TopoI_C_dom"/>
</dbReference>
<reference evidence="11 12" key="3">
    <citation type="journal article" date="2015" name="Genome Announc.">
        <title>Draft Genome Sequence of the Archiascomycetous Yeast Saitoella complicata.</title>
        <authorList>
            <person name="Yamauchi K."/>
            <person name="Kondo S."/>
            <person name="Hamamoto M."/>
            <person name="Takahashi Y."/>
            <person name="Ogura Y."/>
            <person name="Hayashi T."/>
            <person name="Nishida H."/>
        </authorList>
    </citation>
    <scope>NUCLEOTIDE SEQUENCE [LARGE SCALE GENOMIC DNA]</scope>
    <source>
        <strain evidence="11 12">NRRL Y-17804</strain>
    </source>
</reference>
<dbReference type="InterPro" id="IPR036202">
    <property type="entry name" value="TopoI_DNA-bd_euk_N_sf"/>
</dbReference>
<keyword evidence="5 6" id="KW-0413">Isomerase</keyword>
<dbReference type="Gene3D" id="1.10.10.41">
    <property type="entry name" value="Yeast DNA topoisomerase - domain 1"/>
    <property type="match status" value="1"/>
</dbReference>
<dbReference type="CDD" id="cd00659">
    <property type="entry name" value="Topo_IB_C"/>
    <property type="match status" value="1"/>
</dbReference>
<dbReference type="SUPFAM" id="SSF56741">
    <property type="entry name" value="Eukaryotic DNA topoisomerase I, N-terminal DNA-binding fragment"/>
    <property type="match status" value="1"/>
</dbReference>
<evidence type="ECO:0000256" key="5">
    <source>
        <dbReference type="ARBA" id="ARBA00023235"/>
    </source>
</evidence>
<gene>
    <name evidence="11" type="ORF">G7K_4896-t1</name>
</gene>
<keyword evidence="3 6" id="KW-0799">Topoisomerase</keyword>
<name>A0A0E9NMX8_SAICN</name>
<sequence length="868" mass="98230">MSSSDEDIPLAIRRKQNPPKVDDAAADAPVSSKVHSKATIPKSLDDEVDAEQQPLPKKRQPPISNVKTALTGTDSSKRNAASSDSEEDIPLSKRQKTTKAVKSEPKSDSEDDVPLAKRAAAKRSAPTKSMKEESDSSDLSDAESVNSAPKKKKAAPKRKAVKDDSDSDSDTPLAKRSPAKKAAVKKEPTPKAAPKKRMTKAEKLKSEEAAANSSPAPSSDIKDEDEEEYKWWEAQNNDGSVKWTTLEHSGVLFPTPYEPLPSHVKMKYNGKPIDLHPDAEEVAGFFAAMIETDHARNPTFVKNFFGDFQAVIKKSGGAKSAGQKVSIDKFESCDFRPMFEYFEKKKEEKKAMTKEEKKVAKTEKDKQEERYKFCLLDGRKEKVGNFRIEPPGLFRGRGEHPKTGKLKQRVMPEQITINIGKNAPVPTPPEGHSWKEVRHDNTVTWLATWNENVNNNVKYVFLAAGSSLKGQSDLKKFEKARKLKDHIKQIRKDYTSDLRDKHMAIRQRATAMYLIDKFALRAGNEKGDDEADTVGCCSLRFEHVTLTPPNKVAFDFLGKDSIRYYNEVEVDEQVFKNLKIFKKAPKTEGDMLFDRLNTTQLNKHLGSLMDGLSAKVFRTYNASHTFQEQLKSTPKNASVADKILAYNRANRMVAILCNHQKSVSKNHGQMMEKMTDKIRALKYQKIRCKRQILALDPKLKKKRSELIEYDSDIDDEWIKAHQKDLVEKEKEKISKKFAKENEALLAEDKKPMKDSELEERLAAAGALAEEFEEENKTGILEPKSKSATVEKLDQQIQKLDERILVEKTRVTDKEENKETALGTSKLNYIDPRLSYAWCAKYDVPIEKIFAATLREKFKWAQVDADWVF</sequence>
<feature type="compositionally biased region" description="Basic residues" evidence="9">
    <location>
        <begin position="149"/>
        <end position="160"/>
    </location>
</feature>
<evidence type="ECO:0000256" key="6">
    <source>
        <dbReference type="PROSITE-ProRule" id="PRU01382"/>
    </source>
</evidence>
<dbReference type="FunFam" id="3.90.15.10:FF:000002">
    <property type="entry name" value="DNA topoisomerase I"/>
    <property type="match status" value="1"/>
</dbReference>
<keyword evidence="12" id="KW-1185">Reference proteome</keyword>
<dbReference type="InterPro" id="IPR014727">
    <property type="entry name" value="TopoI_cat_a/b-sub_euk"/>
</dbReference>
<evidence type="ECO:0000256" key="4">
    <source>
        <dbReference type="ARBA" id="ARBA00023125"/>
    </source>
</evidence>
<comment type="function">
    <text evidence="7">Releases the supercoiling and torsional tension of DNA introduced during the DNA replication and transcription by transiently cleaving and rejoining one strand of the DNA duplex. Introduces a single-strand break via transesterification at the specific target site 5'-[CT]CCTTp site in duplex DNA. The scissile phosphodiester is attacked by the catalytic tyrosine of the enzyme, resulting in the formation of a DNA-(3'-phosphotyrosyl)-enzyme intermediate and the expulsion of a 5'-OH DNA strand. The free DNA strand then undergoes passage around the unbroken strand thus removing DNA supercoils. Finally, in the religation step, the DNA 5'-OH attacks the covalent intermediate to expel the active-site tyrosine and restore the DNA phosphodiester backbone.</text>
</comment>
<dbReference type="InterPro" id="IPR001631">
    <property type="entry name" value="TopoI"/>
</dbReference>
<evidence type="ECO:0000256" key="7">
    <source>
        <dbReference type="RuleBase" id="RU365101"/>
    </source>
</evidence>
<dbReference type="Proteomes" id="UP000033140">
    <property type="component" value="Unassembled WGS sequence"/>
</dbReference>
<dbReference type="EC" id="5.6.2.1" evidence="7"/>
<dbReference type="InterPro" id="IPR013500">
    <property type="entry name" value="TopoI_cat_euk"/>
</dbReference>
<feature type="active site" description="O-(3'-phospho-DNA)-tyrosine intermediate" evidence="6">
    <location>
        <position position="828"/>
    </location>
</feature>
<dbReference type="PROSITE" id="PS52038">
    <property type="entry name" value="TOPO_IB_2"/>
    <property type="match status" value="1"/>
</dbReference>
<evidence type="ECO:0000256" key="1">
    <source>
        <dbReference type="ARBA" id="ARBA00000213"/>
    </source>
</evidence>
<keyword evidence="8" id="KW-0175">Coiled coil</keyword>
<evidence type="ECO:0000256" key="9">
    <source>
        <dbReference type="SAM" id="MobiDB-lite"/>
    </source>
</evidence>
<dbReference type="GO" id="GO:0005730">
    <property type="term" value="C:nucleolus"/>
    <property type="evidence" value="ECO:0007669"/>
    <property type="project" value="TreeGrafter"/>
</dbReference>
<dbReference type="SMART" id="SM00435">
    <property type="entry name" value="TOPEUc"/>
    <property type="match status" value="1"/>
</dbReference>
<feature type="compositionally biased region" description="Polar residues" evidence="9">
    <location>
        <begin position="62"/>
        <end position="83"/>
    </location>
</feature>
<protein>
    <recommendedName>
        <fullName evidence="7">DNA topoisomerase I</fullName>
        <ecNumber evidence="7">5.6.2.1</ecNumber>
    </recommendedName>
    <alternativeName>
        <fullName evidence="7">DNA topoisomerase 1</fullName>
    </alternativeName>
</protein>
<dbReference type="GO" id="GO:0007059">
    <property type="term" value="P:chromosome segregation"/>
    <property type="evidence" value="ECO:0007669"/>
    <property type="project" value="TreeGrafter"/>
</dbReference>
<keyword evidence="4 6" id="KW-0238">DNA-binding</keyword>
<dbReference type="AlphaFoldDB" id="A0A0E9NMX8"/>
<dbReference type="InterPro" id="IPR013030">
    <property type="entry name" value="DNA_topo_DNA_db_N_dom2"/>
</dbReference>
<accession>A0A0E9NMX8</accession>
<reference evidence="11 12" key="2">
    <citation type="journal article" date="2014" name="J. Gen. Appl. Microbiol.">
        <title>The early diverging ascomycetous budding yeast Saitoella complicata has three histone deacetylases belonging to the Clr6, Hos2, and Rpd3 lineages.</title>
        <authorList>
            <person name="Nishida H."/>
            <person name="Matsumoto T."/>
            <person name="Kondo S."/>
            <person name="Hamamoto M."/>
            <person name="Yoshikawa H."/>
        </authorList>
    </citation>
    <scope>NUCLEOTIDE SEQUENCE [LARGE SCALE GENOMIC DNA]</scope>
    <source>
        <strain evidence="11 12">NRRL Y-17804</strain>
    </source>
</reference>
<dbReference type="Gene3D" id="3.90.15.10">
    <property type="entry name" value="Topoisomerase I, Chain A, domain 3"/>
    <property type="match status" value="1"/>
</dbReference>
<reference evidence="11 12" key="1">
    <citation type="journal article" date="2011" name="J. Gen. Appl. Microbiol.">
        <title>Draft genome sequencing of the enigmatic yeast Saitoella complicata.</title>
        <authorList>
            <person name="Nishida H."/>
            <person name="Hamamoto M."/>
            <person name="Sugiyama J."/>
        </authorList>
    </citation>
    <scope>NUCLEOTIDE SEQUENCE [LARGE SCALE GENOMIC DNA]</scope>
    <source>
        <strain evidence="11 12">NRRL Y-17804</strain>
    </source>
</reference>
<evidence type="ECO:0000313" key="12">
    <source>
        <dbReference type="Proteomes" id="UP000033140"/>
    </source>
</evidence>
<dbReference type="SUPFAM" id="SSF56349">
    <property type="entry name" value="DNA breaking-rejoining enzymes"/>
    <property type="match status" value="1"/>
</dbReference>
<dbReference type="GO" id="GO:0006265">
    <property type="term" value="P:DNA topological change"/>
    <property type="evidence" value="ECO:0007669"/>
    <property type="project" value="UniProtKB-UniRule"/>
</dbReference>
<dbReference type="FunFam" id="1.10.10.41:FF:000001">
    <property type="entry name" value="DNA topoisomerase I"/>
    <property type="match status" value="1"/>
</dbReference>
<dbReference type="GO" id="GO:0003677">
    <property type="term" value="F:DNA binding"/>
    <property type="evidence" value="ECO:0007669"/>
    <property type="project" value="UniProtKB-UniRule"/>
</dbReference>
<dbReference type="OMA" id="HRWKEVK"/>
<dbReference type="InterPro" id="IPR014711">
    <property type="entry name" value="TopoI_cat_a-hlx-sub_euk"/>
</dbReference>
<comment type="similarity">
    <text evidence="2 6 7">Belongs to the type IB topoisomerase family.</text>
</comment>
<feature type="region of interest" description="Disordered" evidence="9">
    <location>
        <begin position="1"/>
        <end position="227"/>
    </location>
</feature>
<dbReference type="InterPro" id="IPR013499">
    <property type="entry name" value="TopoI_euk"/>
</dbReference>
<comment type="caution">
    <text evidence="11">The sequence shown here is derived from an EMBL/GenBank/DDBJ whole genome shotgun (WGS) entry which is preliminary data.</text>
</comment>
<feature type="compositionally biased region" description="Basic and acidic residues" evidence="9">
    <location>
        <begin position="199"/>
        <end position="208"/>
    </location>
</feature>
<feature type="domain" description="DNA topoisomerase I eukaryotic-type" evidence="10">
    <location>
        <begin position="393"/>
        <end position="842"/>
    </location>
</feature>
<dbReference type="GO" id="GO:0006260">
    <property type="term" value="P:DNA replication"/>
    <property type="evidence" value="ECO:0007669"/>
    <property type="project" value="TreeGrafter"/>
</dbReference>
<evidence type="ECO:0000313" key="11">
    <source>
        <dbReference type="EMBL" id="GAO50775.1"/>
    </source>
</evidence>
<dbReference type="Pfam" id="PF01028">
    <property type="entry name" value="Topoisom_I"/>
    <property type="match status" value="1"/>
</dbReference>
<comment type="catalytic activity">
    <reaction evidence="1 6 7">
        <text>ATP-independent breakage of single-stranded DNA, followed by passage and rejoining.</text>
        <dbReference type="EC" id="5.6.2.1"/>
    </reaction>
</comment>
<evidence type="ECO:0000259" key="10">
    <source>
        <dbReference type="SMART" id="SM00435"/>
    </source>
</evidence>
<feature type="coiled-coil region" evidence="8">
    <location>
        <begin position="754"/>
        <end position="809"/>
    </location>
</feature>
<dbReference type="InterPro" id="IPR018521">
    <property type="entry name" value="TopoIB_AS"/>
</dbReference>
<dbReference type="PRINTS" id="PR00416">
    <property type="entry name" value="EUTPISMRASEI"/>
</dbReference>
<dbReference type="InterPro" id="IPR048045">
    <property type="entry name" value="Topoisomer_I_DNA-bd"/>
</dbReference>
<dbReference type="RefSeq" id="XP_019026628.1">
    <property type="nucleotide sequence ID" value="XM_019169296.1"/>
</dbReference>
<dbReference type="Pfam" id="PF14370">
    <property type="entry name" value="Topo_C_assoc"/>
    <property type="match status" value="1"/>
</dbReference>
<feature type="compositionally biased region" description="Low complexity" evidence="9">
    <location>
        <begin position="209"/>
        <end position="219"/>
    </location>
</feature>
<dbReference type="PANTHER" id="PTHR10290">
    <property type="entry name" value="DNA TOPOISOMERASE I"/>
    <property type="match status" value="1"/>
</dbReference>
<dbReference type="STRING" id="698492.A0A0E9NMX8"/>
<evidence type="ECO:0000256" key="2">
    <source>
        <dbReference type="ARBA" id="ARBA00006645"/>
    </source>
</evidence>
<dbReference type="Gene3D" id="2.170.11.10">
    <property type="entry name" value="DNA Topoisomerase I, domain 2"/>
    <property type="match status" value="1"/>
</dbReference>
<dbReference type="PANTHER" id="PTHR10290:SF3">
    <property type="entry name" value="DNA TOPOISOMERASE 1"/>
    <property type="match status" value="1"/>
</dbReference>
<dbReference type="InterPro" id="IPR008336">
    <property type="entry name" value="TopoI_DNA-bd_euk"/>
</dbReference>
<dbReference type="FunFam" id="2.170.11.10:FF:000001">
    <property type="entry name" value="DNA topoisomerase I"/>
    <property type="match status" value="1"/>
</dbReference>
<dbReference type="PROSITE" id="PS00176">
    <property type="entry name" value="TOPO_IB_1"/>
    <property type="match status" value="1"/>
</dbReference>
<dbReference type="InterPro" id="IPR011010">
    <property type="entry name" value="DNA_brk_join_enz"/>
</dbReference>
<evidence type="ECO:0000256" key="3">
    <source>
        <dbReference type="ARBA" id="ARBA00023029"/>
    </source>
</evidence>
<dbReference type="GO" id="GO:0003917">
    <property type="term" value="F:DNA topoisomerase type I (single strand cut, ATP-independent) activity"/>
    <property type="evidence" value="ECO:0007669"/>
    <property type="project" value="UniProtKB-UniRule"/>
</dbReference>
<dbReference type="Pfam" id="PF02919">
    <property type="entry name" value="Topoisom_I_N"/>
    <property type="match status" value="1"/>
</dbReference>
<dbReference type="Gene3D" id="1.10.132.10">
    <property type="match status" value="1"/>
</dbReference>
<dbReference type="InterPro" id="IPR013034">
    <property type="entry name" value="DNA_topo_DNA_db_N_dom1"/>
</dbReference>
<dbReference type="CDD" id="cd03488">
    <property type="entry name" value="Topoisomer_IB_N_htopoI_like"/>
    <property type="match status" value="1"/>
</dbReference>
<evidence type="ECO:0000256" key="8">
    <source>
        <dbReference type="SAM" id="Coils"/>
    </source>
</evidence>
<dbReference type="OrthoDB" id="47179at2759"/>
<dbReference type="EMBL" id="BACD03000036">
    <property type="protein sequence ID" value="GAO50775.1"/>
    <property type="molecule type" value="Genomic_DNA"/>
</dbReference>
<proteinExistence type="inferred from homology"/>
<dbReference type="InterPro" id="IPR051062">
    <property type="entry name" value="Topoisomerase_IB"/>
</dbReference>
<dbReference type="GO" id="GO:0005694">
    <property type="term" value="C:chromosome"/>
    <property type="evidence" value="ECO:0007669"/>
    <property type="project" value="InterPro"/>
</dbReference>
<organism evidence="11 12">
    <name type="scientific">Saitoella complicata (strain BCRC 22490 / CBS 7301 / JCM 7358 / NBRC 10748 / NRRL Y-17804)</name>
    <dbReference type="NCBI Taxonomy" id="698492"/>
    <lineage>
        <taxon>Eukaryota</taxon>
        <taxon>Fungi</taxon>
        <taxon>Dikarya</taxon>
        <taxon>Ascomycota</taxon>
        <taxon>Taphrinomycotina</taxon>
        <taxon>Taphrinomycotina incertae sedis</taxon>
        <taxon>Saitoella</taxon>
    </lineage>
</organism>
<dbReference type="GO" id="GO:0006338">
    <property type="term" value="P:chromatin remodeling"/>
    <property type="evidence" value="ECO:0007669"/>
    <property type="project" value="UniProtKB-ARBA"/>
</dbReference>